<comment type="caution">
    <text evidence="2">The sequence shown here is derived from an EMBL/GenBank/DDBJ whole genome shotgun (WGS) entry which is preliminary data.</text>
</comment>
<accession>A0A4Y2HNT1</accession>
<dbReference type="EMBL" id="BGPR01002044">
    <property type="protein sequence ID" value="GBM66773.1"/>
    <property type="molecule type" value="Genomic_DNA"/>
</dbReference>
<keyword evidence="3" id="KW-1185">Reference proteome</keyword>
<reference evidence="2 3" key="1">
    <citation type="journal article" date="2019" name="Sci. Rep.">
        <title>Orb-weaving spider Araneus ventricosus genome elucidates the spidroin gene catalogue.</title>
        <authorList>
            <person name="Kono N."/>
            <person name="Nakamura H."/>
            <person name="Ohtoshi R."/>
            <person name="Moran D.A.P."/>
            <person name="Shinohara A."/>
            <person name="Yoshida Y."/>
            <person name="Fujiwara M."/>
            <person name="Mori M."/>
            <person name="Tomita M."/>
            <person name="Arakawa K."/>
        </authorList>
    </citation>
    <scope>NUCLEOTIDE SEQUENCE [LARGE SCALE GENOMIC DNA]</scope>
</reference>
<evidence type="ECO:0000313" key="2">
    <source>
        <dbReference type="EMBL" id="GBM66773.1"/>
    </source>
</evidence>
<sequence>MYLLKDVALPRFMNFSETFELRVFVDACKGAYTACVFVRSKVEGESKVRLILAKNRVAPLKSLSIPRLELMACCIGARLANFVIKTNDASSIKVTLWSDSTVALWWIKEYGDWSVFVTNRVKEIRELTGCYSWRHVQRNMNIADILSRACTPQQMLSSKWWEGPSWLEEHPESWPDSDNICQPKEVDIEKKKSKLVSMNLTEDTHPWYAERVSDYDKMIRVFAWILRFVNNYKVVNGKCKDSELSQSETEYSEKKLILLVQSSYLFDAKSSNFIETFLDNEEIYSNLSVDKGPGGEESNSHDLSDNENKLAPADDVIMRKYTSSGRYVKSPKRLDLLNNVCYVLEILSESQGGRMLLSERNVTAKRRRSCDVRLRADRCNQNYL</sequence>
<dbReference type="InterPro" id="IPR008042">
    <property type="entry name" value="Retrotrans_Pao"/>
</dbReference>
<organism evidence="2 3">
    <name type="scientific">Araneus ventricosus</name>
    <name type="common">Orbweaver spider</name>
    <name type="synonym">Epeira ventricosa</name>
    <dbReference type="NCBI Taxonomy" id="182803"/>
    <lineage>
        <taxon>Eukaryota</taxon>
        <taxon>Metazoa</taxon>
        <taxon>Ecdysozoa</taxon>
        <taxon>Arthropoda</taxon>
        <taxon>Chelicerata</taxon>
        <taxon>Arachnida</taxon>
        <taxon>Araneae</taxon>
        <taxon>Araneomorphae</taxon>
        <taxon>Entelegynae</taxon>
        <taxon>Araneoidea</taxon>
        <taxon>Araneidae</taxon>
        <taxon>Araneus</taxon>
    </lineage>
</organism>
<dbReference type="Proteomes" id="UP000499080">
    <property type="component" value="Unassembled WGS sequence"/>
</dbReference>
<gene>
    <name evidence="2" type="ORF">AVEN_74318_1</name>
</gene>
<feature type="region of interest" description="Disordered" evidence="1">
    <location>
        <begin position="289"/>
        <end position="308"/>
    </location>
</feature>
<proteinExistence type="predicted"/>
<dbReference type="AlphaFoldDB" id="A0A4Y2HNT1"/>
<dbReference type="PANTHER" id="PTHR47331">
    <property type="entry name" value="PHD-TYPE DOMAIN-CONTAINING PROTEIN"/>
    <property type="match status" value="1"/>
</dbReference>
<evidence type="ECO:0000256" key="1">
    <source>
        <dbReference type="SAM" id="MobiDB-lite"/>
    </source>
</evidence>
<dbReference type="Pfam" id="PF05380">
    <property type="entry name" value="Peptidase_A17"/>
    <property type="match status" value="1"/>
</dbReference>
<name>A0A4Y2HNT1_ARAVE</name>
<evidence type="ECO:0000313" key="3">
    <source>
        <dbReference type="Proteomes" id="UP000499080"/>
    </source>
</evidence>
<feature type="compositionally biased region" description="Basic and acidic residues" evidence="1">
    <location>
        <begin position="298"/>
        <end position="308"/>
    </location>
</feature>
<protein>
    <submittedName>
        <fullName evidence="2">Uncharacterized protein</fullName>
    </submittedName>
</protein>